<evidence type="ECO:0000256" key="1">
    <source>
        <dbReference type="ARBA" id="ARBA00013194"/>
    </source>
</evidence>
<dbReference type="Proteomes" id="UP000307217">
    <property type="component" value="Unassembled WGS sequence"/>
</dbReference>
<evidence type="ECO:0000256" key="4">
    <source>
        <dbReference type="SAM" id="SignalP"/>
    </source>
</evidence>
<gene>
    <name evidence="6" type="ORF">CWC19_01175</name>
</gene>
<dbReference type="InterPro" id="IPR044666">
    <property type="entry name" value="Cyclophilin_A-like"/>
</dbReference>
<evidence type="ECO:0000256" key="2">
    <source>
        <dbReference type="ARBA" id="ARBA00023110"/>
    </source>
</evidence>
<evidence type="ECO:0000256" key="3">
    <source>
        <dbReference type="ARBA" id="ARBA00023235"/>
    </source>
</evidence>
<keyword evidence="3 6" id="KW-0413">Isomerase</keyword>
<dbReference type="InterPro" id="IPR029000">
    <property type="entry name" value="Cyclophilin-like_dom_sf"/>
</dbReference>
<dbReference type="PANTHER" id="PTHR45625">
    <property type="entry name" value="PEPTIDYL-PROLYL CIS-TRANS ISOMERASE-RELATED"/>
    <property type="match status" value="1"/>
</dbReference>
<dbReference type="EC" id="5.2.1.8" evidence="1"/>
<dbReference type="Gene3D" id="2.40.100.10">
    <property type="entry name" value="Cyclophilin-like"/>
    <property type="match status" value="1"/>
</dbReference>
<name>A0A5S3VDT2_9GAMM</name>
<dbReference type="OrthoDB" id="9807797at2"/>
<protein>
    <recommendedName>
        <fullName evidence="1">peptidylprolyl isomerase</fullName>
        <ecNumber evidence="1">5.2.1.8</ecNumber>
    </recommendedName>
</protein>
<dbReference type="PROSITE" id="PS50072">
    <property type="entry name" value="CSA_PPIASE_2"/>
    <property type="match status" value="1"/>
</dbReference>
<feature type="domain" description="PPIase cyclophilin-type" evidence="5">
    <location>
        <begin position="61"/>
        <end position="242"/>
    </location>
</feature>
<keyword evidence="2" id="KW-0697">Rotamase</keyword>
<dbReference type="GO" id="GO:0003755">
    <property type="term" value="F:peptidyl-prolyl cis-trans isomerase activity"/>
    <property type="evidence" value="ECO:0007669"/>
    <property type="project" value="UniProtKB-KW"/>
</dbReference>
<organism evidence="6 7">
    <name type="scientific">Pseudoalteromonas aurantia</name>
    <dbReference type="NCBI Taxonomy" id="43654"/>
    <lineage>
        <taxon>Bacteria</taxon>
        <taxon>Pseudomonadati</taxon>
        <taxon>Pseudomonadota</taxon>
        <taxon>Gammaproteobacteria</taxon>
        <taxon>Alteromonadales</taxon>
        <taxon>Pseudoalteromonadaceae</taxon>
        <taxon>Pseudoalteromonas</taxon>
    </lineage>
</organism>
<comment type="caution">
    <text evidence="6">The sequence shown here is derived from an EMBL/GenBank/DDBJ whole genome shotgun (WGS) entry which is preliminary data.</text>
</comment>
<evidence type="ECO:0000313" key="6">
    <source>
        <dbReference type="EMBL" id="TMO70456.1"/>
    </source>
</evidence>
<dbReference type="CDD" id="cd00317">
    <property type="entry name" value="cyclophilin"/>
    <property type="match status" value="1"/>
</dbReference>
<dbReference type="SUPFAM" id="SSF50891">
    <property type="entry name" value="Cyclophilin-like"/>
    <property type="match status" value="1"/>
</dbReference>
<evidence type="ECO:0000313" key="7">
    <source>
        <dbReference type="Proteomes" id="UP000307217"/>
    </source>
</evidence>
<dbReference type="AlphaFoldDB" id="A0A5S3VDT2"/>
<reference evidence="7" key="2">
    <citation type="submission" date="2019-06" db="EMBL/GenBank/DDBJ databases">
        <title>Co-occurence of chitin degradation, pigmentation and bioactivity in marine Pseudoalteromonas.</title>
        <authorList>
            <person name="Sonnenschein E.C."/>
            <person name="Bech P.K."/>
        </authorList>
    </citation>
    <scope>NUCLEOTIDE SEQUENCE [LARGE SCALE GENOMIC DNA]</scope>
    <source>
        <strain evidence="7">S3790</strain>
    </source>
</reference>
<accession>A0A5S3VDT2</accession>
<dbReference type="Pfam" id="PF00160">
    <property type="entry name" value="Pro_isomerase"/>
    <property type="match status" value="1"/>
</dbReference>
<keyword evidence="4" id="KW-0732">Signal</keyword>
<feature type="chain" id="PRO_5024365652" description="peptidylprolyl isomerase" evidence="4">
    <location>
        <begin position="26"/>
        <end position="295"/>
    </location>
</feature>
<dbReference type="PANTHER" id="PTHR45625:SF4">
    <property type="entry name" value="PEPTIDYLPROLYL ISOMERASE DOMAIN AND WD REPEAT-CONTAINING PROTEIN 1"/>
    <property type="match status" value="1"/>
</dbReference>
<dbReference type="EMBL" id="PNBX01000003">
    <property type="protein sequence ID" value="TMO70456.1"/>
    <property type="molecule type" value="Genomic_DNA"/>
</dbReference>
<feature type="signal peptide" evidence="4">
    <location>
        <begin position="1"/>
        <end position="25"/>
    </location>
</feature>
<reference evidence="6 7" key="1">
    <citation type="submission" date="2018-01" db="EMBL/GenBank/DDBJ databases">
        <authorList>
            <person name="Paulsen S."/>
            <person name="Gram L.K."/>
        </authorList>
    </citation>
    <scope>NUCLEOTIDE SEQUENCE [LARGE SCALE GENOMIC DNA]</scope>
    <source>
        <strain evidence="6 7">S3790</strain>
    </source>
</reference>
<dbReference type="InterPro" id="IPR002130">
    <property type="entry name" value="Cyclophilin-type_PPIase_dom"/>
</dbReference>
<dbReference type="RefSeq" id="WP_138589606.1">
    <property type="nucleotide sequence ID" value="NZ_PNBX01000003.1"/>
</dbReference>
<evidence type="ECO:0000259" key="5">
    <source>
        <dbReference type="PROSITE" id="PS50072"/>
    </source>
</evidence>
<proteinExistence type="predicted"/>
<sequence length="295" mass="32760">MPIMKMACVSCLSITLSLASFFNYASQSGSRAPHEIIAAAPADAWRAVDNEQVLKIELATGSVYIELNAQLAPEHVKNIKNLVREKFYDGLSIYRFVEGFVAQGGDQGETKKLSKAKRAVDAEFFYTSKNRLPITSLKMIDGYAPVTGFLDGFAVAQSADGKNTWQTHCPGIFAMARGNEINSGGTEFYITLAPVRYLDRNITVFGRVLHGMEHVNRLMRTPRPDEDFNVITHARILGDISAIDKTQFAVFDTDHTEFQALIQARKSRPEAWFVERPNYADVCSITIPTRIITGG</sequence>